<evidence type="ECO:0000256" key="6">
    <source>
        <dbReference type="PIRSR" id="PIRSR000894-2"/>
    </source>
</evidence>
<dbReference type="InterPro" id="IPR029033">
    <property type="entry name" value="His_PPase_superfam"/>
</dbReference>
<keyword evidence="3" id="KW-0378">Hydrolase</keyword>
<dbReference type="GO" id="GO:0016158">
    <property type="term" value="F:inositol hexakisphosphate 3-phosphatase activity"/>
    <property type="evidence" value="ECO:0007669"/>
    <property type="project" value="UniProtKB-EC"/>
</dbReference>
<name>A0A1S8BJ13_9PEZI</name>
<dbReference type="PROSITE" id="PS00616">
    <property type="entry name" value="HIS_ACID_PHOSPHAT_1"/>
    <property type="match status" value="1"/>
</dbReference>
<feature type="disulfide bond" evidence="6">
    <location>
        <begin position="413"/>
        <end position="421"/>
    </location>
</feature>
<dbReference type="InterPro" id="IPR033379">
    <property type="entry name" value="Acid_Pase_AS"/>
</dbReference>
<feature type="disulfide bond" evidence="6">
    <location>
        <begin position="56"/>
        <end position="392"/>
    </location>
</feature>
<keyword evidence="4" id="KW-0325">Glycoprotein</keyword>
<evidence type="ECO:0000256" key="2">
    <source>
        <dbReference type="ARBA" id="ARBA00012632"/>
    </source>
</evidence>
<sequence>MKTSTFGVAAAAAAATLTTIVSGEQDFNPLQHLGGNGQWFPGPNVFGIDPAAPEGCTVDQAAFVSRHGSRYPDTGAYAEWTALEAKIKNATFTTNATALQFLHTWTPVLTNPAQQIAQLSPTGHKELLAMGAFYHRTYPSLFESPFTLWANDYASSPRVLNSAQLFTHGYLGPSSNATALLSSSSIYLLNATDPRSLANSLATSNLCPAYTDNGGGPHKDAWDALYLPPATDRINALLEGDLVFAPADVGIFAYLCGFETQIAEKPSPWCGVLTEEEVRAYEYAQDLRYWYGAGPGNGVASVAMVPFLRGVVERFRDGPGAVYVGSDGESWTPPALVAAFTNDGQVAQVAAAVGVFDGLDDLPGDEMVAGRVFRASRFVTMRGTVGLERLNCGGDGVFVRVKLNDAVYPVRGCEDGPGRSCGLEAYGELLRDKLEAVGGFRGVCNVTDTTVPEGEEKTTFLWDRALPFESLARP</sequence>
<dbReference type="EC" id="3.1.3.8" evidence="2"/>
<accession>A0A1S8BJ13</accession>
<dbReference type="CDD" id="cd07061">
    <property type="entry name" value="HP_HAP_like"/>
    <property type="match status" value="1"/>
</dbReference>
<dbReference type="Pfam" id="PF00328">
    <property type="entry name" value="His_Phos_2"/>
    <property type="match status" value="1"/>
</dbReference>
<dbReference type="SUPFAM" id="SSF53254">
    <property type="entry name" value="Phosphoglycerate mutase-like"/>
    <property type="match status" value="1"/>
</dbReference>
<dbReference type="InterPro" id="IPR016274">
    <property type="entry name" value="Histidine_acid_Pase_euk"/>
</dbReference>
<dbReference type="GO" id="GO:0003993">
    <property type="term" value="F:acid phosphatase activity"/>
    <property type="evidence" value="ECO:0007669"/>
    <property type="project" value="TreeGrafter"/>
</dbReference>
<dbReference type="EMBL" id="MSZU01000076">
    <property type="protein sequence ID" value="OMP87520.1"/>
    <property type="molecule type" value="Genomic_DNA"/>
</dbReference>
<comment type="similarity">
    <text evidence="1">Belongs to the histidine acid phosphatase family.</text>
</comment>
<feature type="active site" description="Nucleophile" evidence="5">
    <location>
        <position position="67"/>
    </location>
</feature>
<feature type="signal peptide" evidence="7">
    <location>
        <begin position="1"/>
        <end position="23"/>
    </location>
</feature>
<dbReference type="PANTHER" id="PTHR20963">
    <property type="entry name" value="MULTIPLE INOSITOL POLYPHOSPHATE PHOSPHATASE-RELATED"/>
    <property type="match status" value="1"/>
</dbReference>
<evidence type="ECO:0000256" key="5">
    <source>
        <dbReference type="PIRSR" id="PIRSR000894-1"/>
    </source>
</evidence>
<evidence type="ECO:0000313" key="8">
    <source>
        <dbReference type="EMBL" id="OMP87520.1"/>
    </source>
</evidence>
<dbReference type="Proteomes" id="UP000190776">
    <property type="component" value="Unassembled WGS sequence"/>
</dbReference>
<organism evidence="8 9">
    <name type="scientific">Diplodia seriata</name>
    <dbReference type="NCBI Taxonomy" id="420778"/>
    <lineage>
        <taxon>Eukaryota</taxon>
        <taxon>Fungi</taxon>
        <taxon>Dikarya</taxon>
        <taxon>Ascomycota</taxon>
        <taxon>Pezizomycotina</taxon>
        <taxon>Dothideomycetes</taxon>
        <taxon>Dothideomycetes incertae sedis</taxon>
        <taxon>Botryosphaeriales</taxon>
        <taxon>Botryosphaeriaceae</taxon>
        <taxon>Diplodia</taxon>
    </lineage>
</organism>
<reference evidence="8 9" key="1">
    <citation type="submission" date="2017-01" db="EMBL/GenBank/DDBJ databases">
        <title>Draft genome sequence of Diplodia seriata F98.1, a fungal species involved in grapevine trunk diseases.</title>
        <authorList>
            <person name="Robert-Siegwald G."/>
            <person name="Vallet J."/>
            <person name="Abou-Mansour E."/>
            <person name="Xu J."/>
            <person name="Rey P."/>
            <person name="Bertsch C."/>
            <person name="Rego C."/>
            <person name="Larignon P."/>
            <person name="Fontaine F."/>
            <person name="Lebrun M.-H."/>
        </authorList>
    </citation>
    <scope>NUCLEOTIDE SEQUENCE [LARGE SCALE GENOMIC DNA]</scope>
    <source>
        <strain evidence="8 9">F98.1</strain>
    </source>
</reference>
<protein>
    <recommendedName>
        <fullName evidence="2">3-phytase</fullName>
        <ecNumber evidence="2">3.1.3.8</ecNumber>
    </recommendedName>
</protein>
<dbReference type="GO" id="GO:0009277">
    <property type="term" value="C:fungal-type cell wall"/>
    <property type="evidence" value="ECO:0007669"/>
    <property type="project" value="TreeGrafter"/>
</dbReference>
<dbReference type="OrthoDB" id="6509975at2759"/>
<keyword evidence="6" id="KW-1015">Disulfide bond</keyword>
<evidence type="ECO:0000256" key="3">
    <source>
        <dbReference type="ARBA" id="ARBA00022801"/>
    </source>
</evidence>
<feature type="chain" id="PRO_5012752024" description="3-phytase" evidence="7">
    <location>
        <begin position="24"/>
        <end position="474"/>
    </location>
</feature>
<feature type="disulfide bond" evidence="6">
    <location>
        <begin position="256"/>
        <end position="270"/>
    </location>
</feature>
<evidence type="ECO:0000256" key="7">
    <source>
        <dbReference type="SAM" id="SignalP"/>
    </source>
</evidence>
<proteinExistence type="inferred from homology"/>
<dbReference type="Gene3D" id="3.40.50.1240">
    <property type="entry name" value="Phosphoglycerate mutase-like"/>
    <property type="match status" value="1"/>
</dbReference>
<comment type="caution">
    <text evidence="8">The sequence shown here is derived from an EMBL/GenBank/DDBJ whole genome shotgun (WGS) entry which is preliminary data.</text>
</comment>
<gene>
    <name evidence="8" type="ORF">BK809_0007607</name>
</gene>
<evidence type="ECO:0000256" key="1">
    <source>
        <dbReference type="ARBA" id="ARBA00005375"/>
    </source>
</evidence>
<evidence type="ECO:0000313" key="9">
    <source>
        <dbReference type="Proteomes" id="UP000190776"/>
    </source>
</evidence>
<dbReference type="InterPro" id="IPR000560">
    <property type="entry name" value="His_Pase_clade-2"/>
</dbReference>
<dbReference type="PIRSF" id="PIRSF000894">
    <property type="entry name" value="Acid_phosphatase"/>
    <property type="match status" value="1"/>
</dbReference>
<evidence type="ECO:0000256" key="4">
    <source>
        <dbReference type="ARBA" id="ARBA00023180"/>
    </source>
</evidence>
<dbReference type="STRING" id="420778.A0A1S8BJ13"/>
<dbReference type="AlphaFoldDB" id="A0A1S8BJ13"/>
<feature type="active site" description="Proton donor" evidence="5">
    <location>
        <position position="343"/>
    </location>
</feature>
<keyword evidence="7" id="KW-0732">Signal</keyword>
<dbReference type="PANTHER" id="PTHR20963:SF23">
    <property type="entry name" value="3-PHYTASE"/>
    <property type="match status" value="1"/>
</dbReference>